<dbReference type="EC" id="1.1.1.405" evidence="6"/>
<dbReference type="PANTHER" id="PTHR43350:SF19">
    <property type="entry name" value="D-GULOSIDE 3-DEHYDROGENASE"/>
    <property type="match status" value="1"/>
</dbReference>
<evidence type="ECO:0000256" key="6">
    <source>
        <dbReference type="HAMAP-Rule" id="MF_02069"/>
    </source>
</evidence>
<evidence type="ECO:0000313" key="9">
    <source>
        <dbReference type="EMBL" id="KRN66793.1"/>
    </source>
</evidence>
<dbReference type="InterPro" id="IPR036291">
    <property type="entry name" value="NAD(P)-bd_dom_sf"/>
</dbReference>
<dbReference type="InterPro" id="IPR013149">
    <property type="entry name" value="ADH-like_C"/>
</dbReference>
<organism evidence="9 10">
    <name type="scientific">Pediococcus cellicola</name>
    <dbReference type="NCBI Taxonomy" id="319652"/>
    <lineage>
        <taxon>Bacteria</taxon>
        <taxon>Bacillati</taxon>
        <taxon>Bacillota</taxon>
        <taxon>Bacilli</taxon>
        <taxon>Lactobacillales</taxon>
        <taxon>Lactobacillaceae</taxon>
        <taxon>Pediococcus</taxon>
    </lineage>
</organism>
<feature type="domain" description="Alcohol dehydrogenase-like C-terminal" evidence="7">
    <location>
        <begin position="223"/>
        <end position="295"/>
    </location>
</feature>
<keyword evidence="6" id="KW-0521">NADP</keyword>
<evidence type="ECO:0000256" key="5">
    <source>
        <dbReference type="ARBA" id="ARBA00023002"/>
    </source>
</evidence>
<dbReference type="AlphaFoldDB" id="A0A0R2INR4"/>
<evidence type="ECO:0000259" key="7">
    <source>
        <dbReference type="Pfam" id="PF00107"/>
    </source>
</evidence>
<comment type="pathway">
    <text evidence="6">Cell wall biogenesis; poly(ribitol phosphate) teichoic acid biosynthesis.</text>
</comment>
<dbReference type="PATRIC" id="fig|319652.3.peg.1403"/>
<evidence type="ECO:0000256" key="4">
    <source>
        <dbReference type="ARBA" id="ARBA00022833"/>
    </source>
</evidence>
<dbReference type="InterPro" id="IPR013154">
    <property type="entry name" value="ADH-like_N"/>
</dbReference>
<comment type="similarity">
    <text evidence="2 6">Belongs to the zinc-containing alcohol dehydrogenase family.</text>
</comment>
<gene>
    <name evidence="6" type="primary">tarJ</name>
    <name evidence="9" type="ORF">IV80_GL001386</name>
</gene>
<comment type="cofactor">
    <cofactor evidence="1 6">
        <name>Zn(2+)</name>
        <dbReference type="ChEBI" id="CHEBI:29105"/>
    </cofactor>
</comment>
<keyword evidence="4 6" id="KW-0862">Zinc</keyword>
<evidence type="ECO:0000259" key="8">
    <source>
        <dbReference type="Pfam" id="PF08240"/>
    </source>
</evidence>
<dbReference type="PANTHER" id="PTHR43350">
    <property type="entry name" value="NAD-DEPENDENT ALCOHOL DEHYDROGENASE"/>
    <property type="match status" value="1"/>
</dbReference>
<dbReference type="InterPro" id="IPR011032">
    <property type="entry name" value="GroES-like_sf"/>
</dbReference>
<dbReference type="UniPathway" id="UPA00790"/>
<dbReference type="SUPFAM" id="SSF51735">
    <property type="entry name" value="NAD(P)-binding Rossmann-fold domains"/>
    <property type="match status" value="1"/>
</dbReference>
<reference evidence="9 10" key="1">
    <citation type="journal article" date="2015" name="Genome Announc.">
        <title>Expanding the biotechnology potential of lactobacilli through comparative genomics of 213 strains and associated genera.</title>
        <authorList>
            <person name="Sun Z."/>
            <person name="Harris H.M."/>
            <person name="McCann A."/>
            <person name="Guo C."/>
            <person name="Argimon S."/>
            <person name="Zhang W."/>
            <person name="Yang X."/>
            <person name="Jeffery I.B."/>
            <person name="Cooney J.C."/>
            <person name="Kagawa T.F."/>
            <person name="Liu W."/>
            <person name="Song Y."/>
            <person name="Salvetti E."/>
            <person name="Wrobel A."/>
            <person name="Rasinkangas P."/>
            <person name="Parkhill J."/>
            <person name="Rea M.C."/>
            <person name="O'Sullivan O."/>
            <person name="Ritari J."/>
            <person name="Douillard F.P."/>
            <person name="Paul Ross R."/>
            <person name="Yang R."/>
            <person name="Briner A.E."/>
            <person name="Felis G.E."/>
            <person name="de Vos W.M."/>
            <person name="Barrangou R."/>
            <person name="Klaenhammer T.R."/>
            <person name="Caufield P.W."/>
            <person name="Cui Y."/>
            <person name="Zhang H."/>
            <person name="O'Toole P.W."/>
        </authorList>
    </citation>
    <scope>NUCLEOTIDE SEQUENCE [LARGE SCALE GENOMIC DNA]</scope>
    <source>
        <strain evidence="9 10">DSM 17757</strain>
    </source>
</reference>
<comment type="function">
    <text evidence="6">Catalyzes the NADPH dependent reduction of D-ribulose 5-phosphate to D-ribitol 5-phosphate.</text>
</comment>
<feature type="binding site" evidence="6">
    <location>
        <position position="38"/>
    </location>
    <ligand>
        <name>Zn(2+)</name>
        <dbReference type="ChEBI" id="CHEBI:29105"/>
        <note>catalytic</note>
    </ligand>
</feature>
<dbReference type="STRING" id="319652.IV80_GL001386"/>
<dbReference type="GO" id="GO:0050256">
    <property type="term" value="F:ribitol-5-phosphate 2-dehydrogenase [NAD(P)+] activity"/>
    <property type="evidence" value="ECO:0007669"/>
    <property type="project" value="UniProtKB-UniRule"/>
</dbReference>
<proteinExistence type="inferred from homology"/>
<evidence type="ECO:0000256" key="3">
    <source>
        <dbReference type="ARBA" id="ARBA00022723"/>
    </source>
</evidence>
<keyword evidence="10" id="KW-1185">Reference proteome</keyword>
<dbReference type="OrthoDB" id="1700359at2"/>
<dbReference type="GO" id="GO:1902012">
    <property type="term" value="P:poly(ribitol phosphate) teichoic acid biosynthetic process"/>
    <property type="evidence" value="ECO:0007669"/>
    <property type="project" value="UniProtKB-UniRule"/>
</dbReference>
<comment type="caution">
    <text evidence="9">The sequence shown here is derived from an EMBL/GenBank/DDBJ whole genome shotgun (WGS) entry which is preliminary data.</text>
</comment>
<dbReference type="EMBL" id="JQBR01000004">
    <property type="protein sequence ID" value="KRN66793.1"/>
    <property type="molecule type" value="Genomic_DNA"/>
</dbReference>
<dbReference type="RefSeq" id="WP_057750669.1">
    <property type="nucleotide sequence ID" value="NZ_BJVH01000002.1"/>
</dbReference>
<accession>A0A0R2INR4</accession>
<dbReference type="HAMAP" id="MF_02069">
    <property type="entry name" value="TarJ"/>
    <property type="match status" value="1"/>
</dbReference>
<dbReference type="SUPFAM" id="SSF50129">
    <property type="entry name" value="GroES-like"/>
    <property type="match status" value="1"/>
</dbReference>
<keyword evidence="5 6" id="KW-0560">Oxidoreductase</keyword>
<sequence>MLNQVYRLVSAHQFEAQTIDENLSSDEIIVRPTYLSLCKADQRYFSGNRSQTVLDKKLPMALIHEAIGKVVFDPQNQFAVGDTVAMVPNTPHEKSSTIKENYLTNSHFRSSGYDGFMQEYVFLRRDRAVKVPKSFEPHMAAFTEMISVGVQALTNLKETMDNDESVLGIWGDGNLGYIIASLAKAFFPNSQLIVFGRHQYKLDYFSFADQTYLVNDIPPELKVSQALECTGGSGSQIAIDQIIDHIQPMGTIILLGVSENPIEINTRLVLERGLTLRGSSRSGHHDFQTVIDILSKDRQTYDRLCNLIGTTQKVTSIREVVSFFEKDSTSSWGKAVMRWEV</sequence>
<comment type="catalytic activity">
    <reaction evidence="6">
        <text>D-ribitol 5-phosphate + NADP(+) = D-ribulose 5-phosphate + NADPH + H(+)</text>
        <dbReference type="Rhea" id="RHEA:19921"/>
        <dbReference type="ChEBI" id="CHEBI:15378"/>
        <dbReference type="ChEBI" id="CHEBI:57695"/>
        <dbReference type="ChEBI" id="CHEBI:57783"/>
        <dbReference type="ChEBI" id="CHEBI:58121"/>
        <dbReference type="ChEBI" id="CHEBI:58349"/>
        <dbReference type="EC" id="1.1.1.405"/>
    </reaction>
</comment>
<evidence type="ECO:0000256" key="1">
    <source>
        <dbReference type="ARBA" id="ARBA00001947"/>
    </source>
</evidence>
<dbReference type="Gene3D" id="3.40.50.720">
    <property type="entry name" value="NAD(P)-binding Rossmann-like Domain"/>
    <property type="match status" value="1"/>
</dbReference>
<keyword evidence="6" id="KW-0777">Teichoic acid biosynthesis</keyword>
<dbReference type="Gene3D" id="3.90.180.10">
    <property type="entry name" value="Medium-chain alcohol dehydrogenases, catalytic domain"/>
    <property type="match status" value="1"/>
</dbReference>
<name>A0A0R2INR4_9LACO</name>
<dbReference type="Pfam" id="PF00107">
    <property type="entry name" value="ADH_zinc_N"/>
    <property type="match status" value="1"/>
</dbReference>
<feature type="binding site" evidence="6">
    <location>
        <position position="64"/>
    </location>
    <ligand>
        <name>Zn(2+)</name>
        <dbReference type="ChEBI" id="CHEBI:29105"/>
        <note>catalytic</note>
    </ligand>
</feature>
<dbReference type="InterPro" id="IPR034710">
    <property type="entry name" value="TarJ"/>
</dbReference>
<dbReference type="Proteomes" id="UP000051568">
    <property type="component" value="Unassembled WGS sequence"/>
</dbReference>
<evidence type="ECO:0000256" key="2">
    <source>
        <dbReference type="ARBA" id="ARBA00008072"/>
    </source>
</evidence>
<keyword evidence="6" id="KW-0961">Cell wall biogenesis/degradation</keyword>
<dbReference type="GO" id="GO:0008270">
    <property type="term" value="F:zinc ion binding"/>
    <property type="evidence" value="ECO:0007669"/>
    <property type="project" value="UniProtKB-UniRule"/>
</dbReference>
<dbReference type="CDD" id="cd08237">
    <property type="entry name" value="ribitol-5-phosphate_DH"/>
    <property type="match status" value="1"/>
</dbReference>
<protein>
    <recommendedName>
        <fullName evidence="6">Ribulose-5-phosphate reductase</fullName>
        <shortName evidence="6">Ribulose-5-P reductase</shortName>
        <ecNumber evidence="6">1.1.1.405</ecNumber>
    </recommendedName>
    <alternativeName>
        <fullName evidence="6">Ribitol-5-phosphate dehydrogenase</fullName>
    </alternativeName>
</protein>
<feature type="binding site" evidence="6">
    <location>
        <position position="144"/>
    </location>
    <ligand>
        <name>Zn(2+)</name>
        <dbReference type="ChEBI" id="CHEBI:29105"/>
        <note>catalytic</note>
    </ligand>
</feature>
<feature type="domain" description="Alcohol dehydrogenase-like N-terminal" evidence="8">
    <location>
        <begin position="25"/>
        <end position="133"/>
    </location>
</feature>
<dbReference type="GO" id="GO:0071555">
    <property type="term" value="P:cell wall organization"/>
    <property type="evidence" value="ECO:0007669"/>
    <property type="project" value="UniProtKB-KW"/>
</dbReference>
<dbReference type="Pfam" id="PF08240">
    <property type="entry name" value="ADH_N"/>
    <property type="match status" value="1"/>
</dbReference>
<keyword evidence="3 6" id="KW-0479">Metal-binding</keyword>
<feature type="binding site" evidence="6">
    <location>
        <position position="65"/>
    </location>
    <ligand>
        <name>Zn(2+)</name>
        <dbReference type="ChEBI" id="CHEBI:29105"/>
        <note>catalytic</note>
    </ligand>
</feature>
<evidence type="ECO:0000313" key="10">
    <source>
        <dbReference type="Proteomes" id="UP000051568"/>
    </source>
</evidence>